<dbReference type="InterPro" id="IPR006384">
    <property type="entry name" value="HAD_hydro_PyrdxlP_Pase-like"/>
</dbReference>
<sequence length="229" mass="25432">MTTKRPILFTTDFDGTISTQDTGTFLIDRFMGVERRRELDRAIMSGERTFRDAITEMWSTVKMTKEEAVAALEVIGIDPHFAEVMTWCAAHSAPVVVLSSGLDFLVRGMLAKYLGDRVLDLHIVTNYGHIDPTTHQWSIEYHDDTNHGHDKAASIRALLALHDDTAPRPLVVFAGDGVSDISCARECDVLFAKRGKDLEAYCQKNAIPHTAFDSFAEILAALQALHVAE</sequence>
<reference evidence="3" key="2">
    <citation type="submission" date="2009-11" db="EMBL/GenBank/DDBJ databases">
        <title>The Genome Sequence of Allomyces macrogynus strain ATCC 38327.</title>
        <authorList>
            <consortium name="The Broad Institute Genome Sequencing Platform"/>
            <person name="Russ C."/>
            <person name="Cuomo C."/>
            <person name="Shea T."/>
            <person name="Young S.K."/>
            <person name="Zeng Q."/>
            <person name="Koehrsen M."/>
            <person name="Haas B."/>
            <person name="Borodovsky M."/>
            <person name="Guigo R."/>
            <person name="Alvarado L."/>
            <person name="Berlin A."/>
            <person name="Borenstein D."/>
            <person name="Chen Z."/>
            <person name="Engels R."/>
            <person name="Freedman E."/>
            <person name="Gellesch M."/>
            <person name="Goldberg J."/>
            <person name="Griggs A."/>
            <person name="Gujja S."/>
            <person name="Heiman D."/>
            <person name="Hepburn T."/>
            <person name="Howarth C."/>
            <person name="Jen D."/>
            <person name="Larson L."/>
            <person name="Lewis B."/>
            <person name="Mehta T."/>
            <person name="Park D."/>
            <person name="Pearson M."/>
            <person name="Roberts A."/>
            <person name="Saif S."/>
            <person name="Shenoy N."/>
            <person name="Sisk P."/>
            <person name="Stolte C."/>
            <person name="Sykes S."/>
            <person name="Walk T."/>
            <person name="White J."/>
            <person name="Yandava C."/>
            <person name="Burger G."/>
            <person name="Gray M.W."/>
            <person name="Holland P.W.H."/>
            <person name="King N."/>
            <person name="Lang F.B.F."/>
            <person name="Roger A.J."/>
            <person name="Ruiz-Trillo I."/>
            <person name="Lander E."/>
            <person name="Nusbaum C."/>
        </authorList>
    </citation>
    <scope>NUCLEOTIDE SEQUENCE [LARGE SCALE GENOMIC DNA]</scope>
    <source>
        <strain evidence="3">ATCC 38327</strain>
    </source>
</reference>
<dbReference type="Gene3D" id="3.40.50.1000">
    <property type="entry name" value="HAD superfamily/HAD-like"/>
    <property type="match status" value="1"/>
</dbReference>
<dbReference type="SUPFAM" id="SSF56784">
    <property type="entry name" value="HAD-like"/>
    <property type="match status" value="1"/>
</dbReference>
<dbReference type="InterPro" id="IPR023214">
    <property type="entry name" value="HAD_sf"/>
</dbReference>
<reference evidence="2 3" key="1">
    <citation type="submission" date="2009-11" db="EMBL/GenBank/DDBJ databases">
        <title>Annotation of Allomyces macrogynus ATCC 38327.</title>
        <authorList>
            <consortium name="The Broad Institute Genome Sequencing Platform"/>
            <person name="Russ C."/>
            <person name="Cuomo C."/>
            <person name="Burger G."/>
            <person name="Gray M.W."/>
            <person name="Holland P.W.H."/>
            <person name="King N."/>
            <person name="Lang F.B.F."/>
            <person name="Roger A.J."/>
            <person name="Ruiz-Trillo I."/>
            <person name="Young S.K."/>
            <person name="Zeng Q."/>
            <person name="Gargeya S."/>
            <person name="Fitzgerald M."/>
            <person name="Haas B."/>
            <person name="Abouelleil A."/>
            <person name="Alvarado L."/>
            <person name="Arachchi H.M."/>
            <person name="Berlin A."/>
            <person name="Chapman S.B."/>
            <person name="Gearin G."/>
            <person name="Goldberg J."/>
            <person name="Griggs A."/>
            <person name="Gujja S."/>
            <person name="Hansen M."/>
            <person name="Heiman D."/>
            <person name="Howarth C."/>
            <person name="Larimer J."/>
            <person name="Lui A."/>
            <person name="MacDonald P.J.P."/>
            <person name="McCowen C."/>
            <person name="Montmayeur A."/>
            <person name="Murphy C."/>
            <person name="Neiman D."/>
            <person name="Pearson M."/>
            <person name="Priest M."/>
            <person name="Roberts A."/>
            <person name="Saif S."/>
            <person name="Shea T."/>
            <person name="Sisk P."/>
            <person name="Stolte C."/>
            <person name="Sykes S."/>
            <person name="Wortman J."/>
            <person name="Nusbaum C."/>
            <person name="Birren B."/>
        </authorList>
    </citation>
    <scope>NUCLEOTIDE SEQUENCE [LARGE SCALE GENOMIC DNA]</scope>
    <source>
        <strain evidence="2 3">ATCC 38327</strain>
    </source>
</reference>
<dbReference type="PANTHER" id="PTHR28181">
    <property type="entry name" value="UPF0655 PROTEIN YCR015C"/>
    <property type="match status" value="1"/>
</dbReference>
<dbReference type="AlphaFoldDB" id="A0A0L0SYB0"/>
<evidence type="ECO:0000313" key="3">
    <source>
        <dbReference type="Proteomes" id="UP000054350"/>
    </source>
</evidence>
<dbReference type="VEuPathDB" id="FungiDB:AMAG_11971"/>
<evidence type="ECO:0000256" key="1">
    <source>
        <dbReference type="ARBA" id="ARBA00022801"/>
    </source>
</evidence>
<dbReference type="OMA" id="VPFHEFD"/>
<dbReference type="PANTHER" id="PTHR28181:SF2">
    <property type="entry name" value="PHOSPHORIC MONOESTER HYDROLASE"/>
    <property type="match status" value="1"/>
</dbReference>
<dbReference type="Gene3D" id="3.90.1470.20">
    <property type="match status" value="1"/>
</dbReference>
<proteinExistence type="predicted"/>
<dbReference type="NCBIfam" id="TIGR01489">
    <property type="entry name" value="DKMTPPase-SF"/>
    <property type="match status" value="1"/>
</dbReference>
<dbReference type="eggNOG" id="ENOG502QRU0">
    <property type="taxonomic scope" value="Eukaryota"/>
</dbReference>
<organism evidence="2 3">
    <name type="scientific">Allomyces macrogynus (strain ATCC 38327)</name>
    <name type="common">Allomyces javanicus var. macrogynus</name>
    <dbReference type="NCBI Taxonomy" id="578462"/>
    <lineage>
        <taxon>Eukaryota</taxon>
        <taxon>Fungi</taxon>
        <taxon>Fungi incertae sedis</taxon>
        <taxon>Blastocladiomycota</taxon>
        <taxon>Blastocladiomycetes</taxon>
        <taxon>Blastocladiales</taxon>
        <taxon>Blastocladiaceae</taxon>
        <taxon>Allomyces</taxon>
    </lineage>
</organism>
<dbReference type="STRING" id="578462.A0A0L0SYB0"/>
<accession>A0A0L0SYB0</accession>
<keyword evidence="1" id="KW-0378">Hydrolase</keyword>
<dbReference type="GO" id="GO:0016791">
    <property type="term" value="F:phosphatase activity"/>
    <property type="evidence" value="ECO:0007669"/>
    <property type="project" value="InterPro"/>
</dbReference>
<dbReference type="NCBIfam" id="TIGR01488">
    <property type="entry name" value="HAD-SF-IB"/>
    <property type="match status" value="1"/>
</dbReference>
<dbReference type="InterPro" id="IPR050849">
    <property type="entry name" value="HAD-like_hydrolase_phosphatase"/>
</dbReference>
<dbReference type="Proteomes" id="UP000054350">
    <property type="component" value="Unassembled WGS sequence"/>
</dbReference>
<dbReference type="OrthoDB" id="2342176at2759"/>
<protein>
    <submittedName>
        <fullName evidence="2">2,3-diketo-5-methylthio-1-phosphopentane phosphatase</fullName>
    </submittedName>
</protein>
<dbReference type="Pfam" id="PF12710">
    <property type="entry name" value="HAD"/>
    <property type="match status" value="1"/>
</dbReference>
<gene>
    <name evidence="2" type="ORF">AMAG_11971</name>
</gene>
<keyword evidence="3" id="KW-1185">Reference proteome</keyword>
<name>A0A0L0SYB0_ALLM3</name>
<evidence type="ECO:0000313" key="2">
    <source>
        <dbReference type="EMBL" id="KNE67513.1"/>
    </source>
</evidence>
<dbReference type="EMBL" id="GG745353">
    <property type="protein sequence ID" value="KNE67513.1"/>
    <property type="molecule type" value="Genomic_DNA"/>
</dbReference>
<dbReference type="InterPro" id="IPR036412">
    <property type="entry name" value="HAD-like_sf"/>
</dbReference>